<reference evidence="3 4" key="1">
    <citation type="submission" date="2019-02" db="EMBL/GenBank/DDBJ databases">
        <title>Planctomycetal bacteria perform biofilm scaping via a novel small molecule.</title>
        <authorList>
            <person name="Jeske O."/>
            <person name="Boedeker C."/>
            <person name="Wiegand S."/>
            <person name="Breitling P."/>
            <person name="Kallscheuer N."/>
            <person name="Jogler M."/>
            <person name="Rohde M."/>
            <person name="Petersen J."/>
            <person name="Medema M.H."/>
            <person name="Surup F."/>
            <person name="Jogler C."/>
        </authorList>
    </citation>
    <scope>NUCLEOTIDE SEQUENCE [LARGE SCALE GENOMIC DNA]</scope>
    <source>
        <strain evidence="3 4">Mal15</strain>
    </source>
</reference>
<feature type="signal peptide" evidence="2">
    <location>
        <begin position="1"/>
        <end position="19"/>
    </location>
</feature>
<dbReference type="EMBL" id="CP036264">
    <property type="protein sequence ID" value="QEF99418.1"/>
    <property type="molecule type" value="Genomic_DNA"/>
</dbReference>
<dbReference type="Proteomes" id="UP000321353">
    <property type="component" value="Chromosome"/>
</dbReference>
<evidence type="ECO:0000256" key="2">
    <source>
        <dbReference type="SAM" id="SignalP"/>
    </source>
</evidence>
<feature type="chain" id="PRO_5022978614" description="Secreted protein" evidence="2">
    <location>
        <begin position="20"/>
        <end position="56"/>
    </location>
</feature>
<protein>
    <recommendedName>
        <fullName evidence="5">Secreted protein</fullName>
    </recommendedName>
</protein>
<keyword evidence="2" id="KW-0732">Signal</keyword>
<proteinExistence type="predicted"/>
<organism evidence="3 4">
    <name type="scientific">Stieleria maiorica</name>
    <dbReference type="NCBI Taxonomy" id="2795974"/>
    <lineage>
        <taxon>Bacteria</taxon>
        <taxon>Pseudomonadati</taxon>
        <taxon>Planctomycetota</taxon>
        <taxon>Planctomycetia</taxon>
        <taxon>Pirellulales</taxon>
        <taxon>Pirellulaceae</taxon>
        <taxon>Stieleria</taxon>
    </lineage>
</organism>
<feature type="compositionally biased region" description="Acidic residues" evidence="1">
    <location>
        <begin position="41"/>
        <end position="56"/>
    </location>
</feature>
<gene>
    <name evidence="3" type="ORF">Mal15_34820</name>
</gene>
<name>A0A5B9ME91_9BACT</name>
<evidence type="ECO:0000313" key="4">
    <source>
        <dbReference type="Proteomes" id="UP000321353"/>
    </source>
</evidence>
<evidence type="ECO:0008006" key="5">
    <source>
        <dbReference type="Google" id="ProtNLM"/>
    </source>
</evidence>
<dbReference type="AlphaFoldDB" id="A0A5B9ME91"/>
<evidence type="ECO:0000313" key="3">
    <source>
        <dbReference type="EMBL" id="QEF99418.1"/>
    </source>
</evidence>
<keyword evidence="4" id="KW-1185">Reference proteome</keyword>
<evidence type="ECO:0000256" key="1">
    <source>
        <dbReference type="SAM" id="MobiDB-lite"/>
    </source>
</evidence>
<accession>A0A5B9ME91</accession>
<dbReference type="PROSITE" id="PS51257">
    <property type="entry name" value="PROKAR_LIPOPROTEIN"/>
    <property type="match status" value="1"/>
</dbReference>
<feature type="region of interest" description="Disordered" evidence="1">
    <location>
        <begin position="20"/>
        <end position="56"/>
    </location>
</feature>
<dbReference type="KEGG" id="smam:Mal15_34820"/>
<sequence precursor="true">MKRLFGGLLVVLASVTVLVGCGGSEPSTTEETRTEQQIEQENADYEAEMDAPDEGE</sequence>
<dbReference type="RefSeq" id="WP_167546860.1">
    <property type="nucleotide sequence ID" value="NZ_CP036264.1"/>
</dbReference>